<protein>
    <submittedName>
        <fullName evidence="2">Uncharacterized protein</fullName>
    </submittedName>
</protein>
<organism evidence="2 3">
    <name type="scientific">Reticulomyxa filosa</name>
    <dbReference type="NCBI Taxonomy" id="46433"/>
    <lineage>
        <taxon>Eukaryota</taxon>
        <taxon>Sar</taxon>
        <taxon>Rhizaria</taxon>
        <taxon>Retaria</taxon>
        <taxon>Foraminifera</taxon>
        <taxon>Monothalamids</taxon>
        <taxon>Reticulomyxidae</taxon>
        <taxon>Reticulomyxa</taxon>
    </lineage>
</organism>
<dbReference type="Proteomes" id="UP000023152">
    <property type="component" value="Unassembled WGS sequence"/>
</dbReference>
<feature type="compositionally biased region" description="Basic and acidic residues" evidence="1">
    <location>
        <begin position="54"/>
        <end position="82"/>
    </location>
</feature>
<name>X6NJ22_RETFI</name>
<gene>
    <name evidence="2" type="ORF">RFI_11154</name>
</gene>
<feature type="compositionally biased region" description="Basic and acidic residues" evidence="1">
    <location>
        <begin position="92"/>
        <end position="107"/>
    </location>
</feature>
<sequence>MSARTNSNAFSRQKRTTKLSLYNVPFFTNMKKKRRLIGSAQQRPKRTLQALQHSDMDTDRKKEKEKERQPAHYEQENKEVRRGAAIKISKSHYSDENNSSKESRDEISESNENSESESELEFLPNTTKISRSKFPISPTNDDDCDTLVNEIAPSVSGCFVEYNNRVLQMIRWFNGNESMKANYQKLKDWAVEFEANDAFGMDLTNFMFYVQSTYHYIGGVRTWQLNNPQWLLTPNVSNDIRATLRRFLEMSIEHSPDKNQMLEKVREELGVNDASVVLDETSEVYIKWENIFQRGEHDEILFLDKRRQQEGTLKRDEPIAESSGKEENTNKTKKKTIGKKQWMTRYKSFWQHVINALEELLYENKEECVFCVLRFCELLARYISLNIFFFLSAFEKDATRILNT</sequence>
<comment type="caution">
    <text evidence="2">The sequence shown here is derived from an EMBL/GenBank/DDBJ whole genome shotgun (WGS) entry which is preliminary data.</text>
</comment>
<dbReference type="EMBL" id="ASPP01008161">
    <property type="protein sequence ID" value="ETO25986.1"/>
    <property type="molecule type" value="Genomic_DNA"/>
</dbReference>
<accession>X6NJ22</accession>
<feature type="region of interest" description="Disordered" evidence="1">
    <location>
        <begin position="30"/>
        <end position="124"/>
    </location>
</feature>
<keyword evidence="3" id="KW-1185">Reference proteome</keyword>
<evidence type="ECO:0000313" key="2">
    <source>
        <dbReference type="EMBL" id="ETO25986.1"/>
    </source>
</evidence>
<dbReference type="AlphaFoldDB" id="X6NJ22"/>
<proteinExistence type="predicted"/>
<feature type="compositionally biased region" description="Acidic residues" evidence="1">
    <location>
        <begin position="108"/>
        <end position="120"/>
    </location>
</feature>
<feature type="region of interest" description="Disordered" evidence="1">
    <location>
        <begin position="312"/>
        <end position="334"/>
    </location>
</feature>
<evidence type="ECO:0000256" key="1">
    <source>
        <dbReference type="SAM" id="MobiDB-lite"/>
    </source>
</evidence>
<reference evidence="2 3" key="1">
    <citation type="journal article" date="2013" name="Curr. Biol.">
        <title>The Genome of the Foraminiferan Reticulomyxa filosa.</title>
        <authorList>
            <person name="Glockner G."/>
            <person name="Hulsmann N."/>
            <person name="Schleicher M."/>
            <person name="Noegel A.A."/>
            <person name="Eichinger L."/>
            <person name="Gallinger C."/>
            <person name="Pawlowski J."/>
            <person name="Sierra R."/>
            <person name="Euteneuer U."/>
            <person name="Pillet L."/>
            <person name="Moustafa A."/>
            <person name="Platzer M."/>
            <person name="Groth M."/>
            <person name="Szafranski K."/>
            <person name="Schliwa M."/>
        </authorList>
    </citation>
    <scope>NUCLEOTIDE SEQUENCE [LARGE SCALE GENOMIC DNA]</scope>
</reference>
<feature type="compositionally biased region" description="Basic and acidic residues" evidence="1">
    <location>
        <begin position="312"/>
        <end position="330"/>
    </location>
</feature>
<evidence type="ECO:0000313" key="3">
    <source>
        <dbReference type="Proteomes" id="UP000023152"/>
    </source>
</evidence>